<dbReference type="Pfam" id="PF04307">
    <property type="entry name" value="YdjM"/>
    <property type="match status" value="1"/>
</dbReference>
<comment type="caution">
    <text evidence="2">The sequence shown here is derived from an EMBL/GenBank/DDBJ whole genome shotgun (WGS) entry which is preliminary data.</text>
</comment>
<evidence type="ECO:0000313" key="3">
    <source>
        <dbReference type="Proteomes" id="UP000182190"/>
    </source>
</evidence>
<evidence type="ECO:0000256" key="1">
    <source>
        <dbReference type="SAM" id="Phobius"/>
    </source>
</evidence>
<dbReference type="RefSeq" id="WP_083623753.1">
    <property type="nucleotide sequence ID" value="NZ_LR735026.1"/>
</dbReference>
<feature type="transmembrane region" description="Helical" evidence="1">
    <location>
        <begin position="93"/>
        <end position="111"/>
    </location>
</feature>
<dbReference type="Proteomes" id="UP000182190">
    <property type="component" value="Unassembled WGS sequence"/>
</dbReference>
<dbReference type="OrthoDB" id="9794683at2"/>
<dbReference type="PANTHER" id="PTHR35531">
    <property type="entry name" value="INNER MEMBRANE PROTEIN YBCI-RELATED"/>
    <property type="match status" value="1"/>
</dbReference>
<accession>A0A7Z9BMS0</accession>
<feature type="transmembrane region" description="Helical" evidence="1">
    <location>
        <begin position="63"/>
        <end position="81"/>
    </location>
</feature>
<evidence type="ECO:0000313" key="2">
    <source>
        <dbReference type="EMBL" id="VXD12473.1"/>
    </source>
</evidence>
<dbReference type="AlphaFoldDB" id="A0A7Z9BMS0"/>
<protein>
    <recommendedName>
        <fullName evidence="4">Metal-dependent hydrolase</fullName>
    </recommendedName>
</protein>
<dbReference type="PANTHER" id="PTHR35531:SF1">
    <property type="entry name" value="INNER MEMBRANE PROTEIN YBCI-RELATED"/>
    <property type="match status" value="1"/>
</dbReference>
<keyword evidence="1" id="KW-1133">Transmembrane helix</keyword>
<sequence>MPTPLFHATTGYFLGKFLPQKPIPRFYPFRRFNLHIFYPVFVATCADFDFIPQTLTGIPLHRGWSHSLVFMLSFSLIVGWVASKIWKTSYQQLFRFTLILYSSHLILDFFAEGRGIKLFLPFLDQFFKSPLLIFPGIHHSRGLFDLSHFIPVLYELLLSAVLYGFLTQWQLYKAYKADKSAIKNNIYVHPQLHSKKSVKSSDSSS</sequence>
<evidence type="ECO:0008006" key="4">
    <source>
        <dbReference type="Google" id="ProtNLM"/>
    </source>
</evidence>
<gene>
    <name evidence="2" type="ORF">PL9631_1060060</name>
</gene>
<keyword evidence="1" id="KW-0812">Transmembrane</keyword>
<reference evidence="2" key="1">
    <citation type="submission" date="2019-10" db="EMBL/GenBank/DDBJ databases">
        <authorList>
            <consortium name="Genoscope - CEA"/>
            <person name="William W."/>
        </authorList>
    </citation>
    <scope>NUCLEOTIDE SEQUENCE [LARGE SCALE GENOMIC DNA]</scope>
    <source>
        <strain evidence="2">BBR_PRJEB10994</strain>
    </source>
</reference>
<keyword evidence="3" id="KW-1185">Reference proteome</keyword>
<keyword evidence="1" id="KW-0472">Membrane</keyword>
<name>A0A7Z9BMS0_9CYAN</name>
<feature type="transmembrane region" description="Helical" evidence="1">
    <location>
        <begin position="148"/>
        <end position="166"/>
    </location>
</feature>
<organism evidence="2 3">
    <name type="scientific">Planktothrix paucivesiculata PCC 9631</name>
    <dbReference type="NCBI Taxonomy" id="671071"/>
    <lineage>
        <taxon>Bacteria</taxon>
        <taxon>Bacillati</taxon>
        <taxon>Cyanobacteriota</taxon>
        <taxon>Cyanophyceae</taxon>
        <taxon>Oscillatoriophycideae</taxon>
        <taxon>Oscillatoriales</taxon>
        <taxon>Microcoleaceae</taxon>
        <taxon>Planktothrix</taxon>
    </lineage>
</organism>
<dbReference type="InterPro" id="IPR007404">
    <property type="entry name" value="YdjM-like"/>
</dbReference>
<dbReference type="EMBL" id="CZCS02000009">
    <property type="protein sequence ID" value="VXD12473.1"/>
    <property type="molecule type" value="Genomic_DNA"/>
</dbReference>
<proteinExistence type="predicted"/>